<dbReference type="InterPro" id="IPR009057">
    <property type="entry name" value="Homeodomain-like_sf"/>
</dbReference>
<keyword evidence="1" id="KW-0678">Repressor</keyword>
<feature type="DNA-binding region" description="H-T-H motif" evidence="5">
    <location>
        <begin position="31"/>
        <end position="50"/>
    </location>
</feature>
<dbReference type="InterPro" id="IPR001647">
    <property type="entry name" value="HTH_TetR"/>
</dbReference>
<keyword evidence="8" id="KW-1185">Reference proteome</keyword>
<dbReference type="Proteomes" id="UP000190890">
    <property type="component" value="Unassembled WGS sequence"/>
</dbReference>
<comment type="caution">
    <text evidence="7">The sequence shown here is derived from an EMBL/GenBank/DDBJ whole genome shotgun (WGS) entry which is preliminary data.</text>
</comment>
<evidence type="ECO:0000256" key="1">
    <source>
        <dbReference type="ARBA" id="ARBA00022491"/>
    </source>
</evidence>
<evidence type="ECO:0000256" key="2">
    <source>
        <dbReference type="ARBA" id="ARBA00023015"/>
    </source>
</evidence>
<proteinExistence type="predicted"/>
<dbReference type="SUPFAM" id="SSF48498">
    <property type="entry name" value="Tetracyclin repressor-like, C-terminal domain"/>
    <property type="match status" value="1"/>
</dbReference>
<reference evidence="7 8" key="1">
    <citation type="submission" date="2016-05" db="EMBL/GenBank/DDBJ databases">
        <title>Microbial solvent formation.</title>
        <authorList>
            <person name="Poehlein A."/>
            <person name="Montoya Solano J.D."/>
            <person name="Flitsch S."/>
            <person name="Krabben P."/>
            <person name="Duerre P."/>
            <person name="Daniel R."/>
        </authorList>
    </citation>
    <scope>NUCLEOTIDE SEQUENCE [LARGE SCALE GENOMIC DNA]</scope>
    <source>
        <strain evidence="7 8">DSM 2619</strain>
    </source>
</reference>
<dbReference type="PANTHER" id="PTHR43479:SF11">
    <property type="entry name" value="ACREF_ENVCD OPERON REPRESSOR-RELATED"/>
    <property type="match status" value="1"/>
</dbReference>
<evidence type="ECO:0000313" key="8">
    <source>
        <dbReference type="Proteomes" id="UP000190890"/>
    </source>
</evidence>
<dbReference type="PROSITE" id="PS50977">
    <property type="entry name" value="HTH_TETR_2"/>
    <property type="match status" value="1"/>
</dbReference>
<organism evidence="7 8">
    <name type="scientific">Clostridium puniceum</name>
    <dbReference type="NCBI Taxonomy" id="29367"/>
    <lineage>
        <taxon>Bacteria</taxon>
        <taxon>Bacillati</taxon>
        <taxon>Bacillota</taxon>
        <taxon>Clostridia</taxon>
        <taxon>Eubacteriales</taxon>
        <taxon>Clostridiaceae</taxon>
        <taxon>Clostridium</taxon>
    </lineage>
</organism>
<dbReference type="InterPro" id="IPR050624">
    <property type="entry name" value="HTH-type_Tx_Regulator"/>
</dbReference>
<accession>A0A1S8TDX8</accession>
<keyword evidence="2" id="KW-0805">Transcription regulation</keyword>
<protein>
    <submittedName>
        <fullName evidence="7">HTH-type transcriptional regulator BetI</fullName>
    </submittedName>
</protein>
<dbReference type="AlphaFoldDB" id="A0A1S8TDX8"/>
<dbReference type="Gene3D" id="1.10.357.10">
    <property type="entry name" value="Tetracycline Repressor, domain 2"/>
    <property type="match status" value="1"/>
</dbReference>
<dbReference type="SUPFAM" id="SSF46689">
    <property type="entry name" value="Homeodomain-like"/>
    <property type="match status" value="1"/>
</dbReference>
<keyword evidence="3 5" id="KW-0238">DNA-binding</keyword>
<dbReference type="Pfam" id="PF13977">
    <property type="entry name" value="TetR_C_6"/>
    <property type="match status" value="1"/>
</dbReference>
<evidence type="ECO:0000256" key="5">
    <source>
        <dbReference type="PROSITE-ProRule" id="PRU00335"/>
    </source>
</evidence>
<keyword evidence="4" id="KW-0804">Transcription</keyword>
<dbReference type="GO" id="GO:0003677">
    <property type="term" value="F:DNA binding"/>
    <property type="evidence" value="ECO:0007669"/>
    <property type="project" value="UniProtKB-UniRule"/>
</dbReference>
<dbReference type="EMBL" id="LZZM01000179">
    <property type="protein sequence ID" value="OOM75916.1"/>
    <property type="molecule type" value="Genomic_DNA"/>
</dbReference>
<dbReference type="OrthoDB" id="9780939at2"/>
<dbReference type="InterPro" id="IPR023772">
    <property type="entry name" value="DNA-bd_HTH_TetR-type_CS"/>
</dbReference>
<name>A0A1S8TDX8_9CLOT</name>
<dbReference type="PANTHER" id="PTHR43479">
    <property type="entry name" value="ACREF/ENVCD OPERON REPRESSOR-RELATED"/>
    <property type="match status" value="1"/>
</dbReference>
<dbReference type="Pfam" id="PF00440">
    <property type="entry name" value="TetR_N"/>
    <property type="match status" value="1"/>
</dbReference>
<feature type="domain" description="HTH tetR-type" evidence="6">
    <location>
        <begin position="8"/>
        <end position="68"/>
    </location>
</feature>
<dbReference type="PROSITE" id="PS01081">
    <property type="entry name" value="HTH_TETR_1"/>
    <property type="match status" value="1"/>
</dbReference>
<dbReference type="InterPro" id="IPR039538">
    <property type="entry name" value="BetI_C"/>
</dbReference>
<sequence length="205" mass="23565">MPKLVDHNNQKEIIAKAAWRVIQNDGIQNATVRKIAQEAGLSSGALRHYFNSQPQLLEFAMKMVVERVEQRFINLNMLTDTLTLAYAKEILLNLIPVDDERMLEMEVWLSLSVKSLNEPSLKKISNDTHDLIFKTIFNMLLQLNDAHLVKPNLNLELEAQYLHILIDGLSLQRINCPYKITIEQVNFIVEHHLSSLSFFSSNTIL</sequence>
<evidence type="ECO:0000256" key="3">
    <source>
        <dbReference type="ARBA" id="ARBA00023125"/>
    </source>
</evidence>
<dbReference type="RefSeq" id="WP_077848032.1">
    <property type="nucleotide sequence ID" value="NZ_LZZM01000179.1"/>
</dbReference>
<evidence type="ECO:0000313" key="7">
    <source>
        <dbReference type="EMBL" id="OOM75916.1"/>
    </source>
</evidence>
<gene>
    <name evidence="7" type="primary">betI_2</name>
    <name evidence="7" type="ORF">CLPUN_29530</name>
</gene>
<dbReference type="PRINTS" id="PR00455">
    <property type="entry name" value="HTHTETR"/>
</dbReference>
<evidence type="ECO:0000256" key="4">
    <source>
        <dbReference type="ARBA" id="ARBA00023163"/>
    </source>
</evidence>
<dbReference type="InterPro" id="IPR036271">
    <property type="entry name" value="Tet_transcr_reg_TetR-rel_C_sf"/>
</dbReference>
<evidence type="ECO:0000259" key="6">
    <source>
        <dbReference type="PROSITE" id="PS50977"/>
    </source>
</evidence>
<dbReference type="STRING" id="29367.CLPUN_29530"/>